<reference evidence="2 3" key="1">
    <citation type="submission" date="2023-01" db="EMBL/GenBank/DDBJ databases">
        <title>Analysis of 21 Apiospora genomes using comparative genomics revels a genus with tremendous synthesis potential of carbohydrate active enzymes and secondary metabolites.</title>
        <authorList>
            <person name="Sorensen T."/>
        </authorList>
    </citation>
    <scope>NUCLEOTIDE SEQUENCE [LARGE SCALE GENOMIC DNA]</scope>
    <source>
        <strain evidence="2 3">CBS 33761</strain>
    </source>
</reference>
<feature type="coiled-coil region" evidence="1">
    <location>
        <begin position="206"/>
        <end position="233"/>
    </location>
</feature>
<organism evidence="2 3">
    <name type="scientific">Apiospora rasikravindrae</name>
    <dbReference type="NCBI Taxonomy" id="990691"/>
    <lineage>
        <taxon>Eukaryota</taxon>
        <taxon>Fungi</taxon>
        <taxon>Dikarya</taxon>
        <taxon>Ascomycota</taxon>
        <taxon>Pezizomycotina</taxon>
        <taxon>Sordariomycetes</taxon>
        <taxon>Xylariomycetidae</taxon>
        <taxon>Amphisphaeriales</taxon>
        <taxon>Apiosporaceae</taxon>
        <taxon>Apiospora</taxon>
    </lineage>
</organism>
<accession>A0ABR1SXN1</accession>
<proteinExistence type="predicted"/>
<sequence length="302" mass="34535">MTQLVFSKLEIHFRRAIRSAQKKGTENTLEAPAIKFKFTEQIMFSDTEYNMTFGEDVLNTQEMLAGPTSSELVVPAPECNNCKILFRHIMQKLEHLEAELGKNNHLEQRFDRVDQELSRNDRLERIERDLVRVGDSTVALANDLRRFVKGVCIVLGGSSNLVSKNEILVYGTRHEKALPLTPGMPAAEQAADATASDKTYSPDTYISLLEEENEQLRLRNQELVHQLRSLQYRLADETETRKDVSEKAGQYKAGLEKRDALVGDIANAIIREFERYKDVISGRPEEQIRVYYRSSFDHDSPV</sequence>
<keyword evidence="3" id="KW-1185">Reference proteome</keyword>
<protein>
    <submittedName>
        <fullName evidence="2">Uncharacterized protein</fullName>
    </submittedName>
</protein>
<comment type="caution">
    <text evidence="2">The sequence shown here is derived from an EMBL/GenBank/DDBJ whole genome shotgun (WGS) entry which is preliminary data.</text>
</comment>
<dbReference type="Proteomes" id="UP001444661">
    <property type="component" value="Unassembled WGS sequence"/>
</dbReference>
<evidence type="ECO:0000256" key="1">
    <source>
        <dbReference type="SAM" id="Coils"/>
    </source>
</evidence>
<evidence type="ECO:0000313" key="3">
    <source>
        <dbReference type="Proteomes" id="UP001444661"/>
    </source>
</evidence>
<dbReference type="EMBL" id="JAQQWK010000006">
    <property type="protein sequence ID" value="KAK8038586.1"/>
    <property type="molecule type" value="Genomic_DNA"/>
</dbReference>
<evidence type="ECO:0000313" key="2">
    <source>
        <dbReference type="EMBL" id="KAK8038586.1"/>
    </source>
</evidence>
<gene>
    <name evidence="2" type="ORF">PG993_006997</name>
</gene>
<name>A0ABR1SXN1_9PEZI</name>
<keyword evidence="1" id="KW-0175">Coiled coil</keyword>